<feature type="compositionally biased region" description="Basic and acidic residues" evidence="1">
    <location>
        <begin position="142"/>
        <end position="153"/>
    </location>
</feature>
<proteinExistence type="predicted"/>
<evidence type="ECO:0000256" key="1">
    <source>
        <dbReference type="SAM" id="MobiDB-lite"/>
    </source>
</evidence>
<dbReference type="HOGENOM" id="CLU_087597_0_0_10"/>
<protein>
    <submittedName>
        <fullName evidence="2">Uncharacterized protein</fullName>
    </submittedName>
</protein>
<organism evidence="2 3">
    <name type="scientific">Segatella oris F0302</name>
    <dbReference type="NCBI Taxonomy" id="649760"/>
    <lineage>
        <taxon>Bacteria</taxon>
        <taxon>Pseudomonadati</taxon>
        <taxon>Bacteroidota</taxon>
        <taxon>Bacteroidia</taxon>
        <taxon>Bacteroidales</taxon>
        <taxon>Prevotellaceae</taxon>
        <taxon>Segatella</taxon>
    </lineage>
</organism>
<name>D1QP54_9BACT</name>
<gene>
    <name evidence="2" type="ORF">HMPREF0971_00744</name>
</gene>
<dbReference type="InterPro" id="IPR018247">
    <property type="entry name" value="EF_Hand_1_Ca_BS"/>
</dbReference>
<accession>D1QP54</accession>
<dbReference type="AlphaFoldDB" id="D1QP54"/>
<feature type="compositionally biased region" description="Basic and acidic residues" evidence="1">
    <location>
        <begin position="97"/>
        <end position="119"/>
    </location>
</feature>
<reference evidence="2 3" key="1">
    <citation type="submission" date="2009-11" db="EMBL/GenBank/DDBJ databases">
        <authorList>
            <person name="Weinstock G."/>
            <person name="Sodergren E."/>
            <person name="Clifton S."/>
            <person name="Fulton L."/>
            <person name="Fulton B."/>
            <person name="Courtney L."/>
            <person name="Fronick C."/>
            <person name="Harrison M."/>
            <person name="Strong C."/>
            <person name="Farmer C."/>
            <person name="Delahaunty K."/>
            <person name="Markovic C."/>
            <person name="Hall O."/>
            <person name="Minx P."/>
            <person name="Tomlinson C."/>
            <person name="Mitreva M."/>
            <person name="Nelson J."/>
            <person name="Hou S."/>
            <person name="Wollam A."/>
            <person name="Pepin K.H."/>
            <person name="Johnson M."/>
            <person name="Bhonagiri V."/>
            <person name="Nash W.E."/>
            <person name="Warren W."/>
            <person name="Chinwalla A."/>
            <person name="Mardis E.R."/>
            <person name="Wilson R.K."/>
        </authorList>
    </citation>
    <scope>NUCLEOTIDE SEQUENCE [LARGE SCALE GENOMIC DNA]</scope>
    <source>
        <strain evidence="2 3">F0302</strain>
    </source>
</reference>
<comment type="caution">
    <text evidence="2">The sequence shown here is derived from an EMBL/GenBank/DDBJ whole genome shotgun (WGS) entry which is preliminary data.</text>
</comment>
<sequence length="297" mass="32427">MFKVFNFYLCNVTNNDLDMKKLVVYAACATLLFSSCDTYTGSGAYMGSSLGSILGSAIGGIADGPRGSDFGTIIGMAGGAAIGAAIGQAADQRRAAEKEEYQYDRAKRNYERKMRERQQNSDVSSYQEAPSTDSGYDETNSGDDRIYDFNGKDYQTDASTSTATTKMPTASSVENIAEGLVYTPNIEIRNARFLDENGNGIIERGELSKVIFEVMNRGDRPLYDVQPVVLVANGNRHLFVSPSIHIEKIEPGKGIRYTALVKADRRLKDGNAKICVSVLQGNKAISKVTEFNIPTRK</sequence>
<evidence type="ECO:0000313" key="3">
    <source>
        <dbReference type="Proteomes" id="UP000004079"/>
    </source>
</evidence>
<dbReference type="Proteomes" id="UP000004079">
    <property type="component" value="Unassembled WGS sequence"/>
</dbReference>
<dbReference type="EMBL" id="ACUZ02000009">
    <property type="protein sequence ID" value="EFB32868.1"/>
    <property type="molecule type" value="Genomic_DNA"/>
</dbReference>
<feature type="compositionally biased region" description="Polar residues" evidence="1">
    <location>
        <begin position="120"/>
        <end position="139"/>
    </location>
</feature>
<dbReference type="PROSITE" id="PS00018">
    <property type="entry name" value="EF_HAND_1"/>
    <property type="match status" value="1"/>
</dbReference>
<evidence type="ECO:0000313" key="2">
    <source>
        <dbReference type="EMBL" id="EFB32868.1"/>
    </source>
</evidence>
<feature type="region of interest" description="Disordered" evidence="1">
    <location>
        <begin position="97"/>
        <end position="153"/>
    </location>
</feature>